<evidence type="ECO:0000256" key="1">
    <source>
        <dbReference type="ARBA" id="ARBA00004651"/>
    </source>
</evidence>
<dbReference type="EMBL" id="BAAAYK010000038">
    <property type="protein sequence ID" value="GAA3358142.1"/>
    <property type="molecule type" value="Genomic_DNA"/>
</dbReference>
<evidence type="ECO:0008006" key="8">
    <source>
        <dbReference type="Google" id="ProtNLM"/>
    </source>
</evidence>
<organism evidence="6 7">
    <name type="scientific">Saccharopolyspora gregorii</name>
    <dbReference type="NCBI Taxonomy" id="33914"/>
    <lineage>
        <taxon>Bacteria</taxon>
        <taxon>Bacillati</taxon>
        <taxon>Actinomycetota</taxon>
        <taxon>Actinomycetes</taxon>
        <taxon>Pseudonocardiales</taxon>
        <taxon>Pseudonocardiaceae</taxon>
        <taxon>Saccharopolyspora</taxon>
    </lineage>
</organism>
<reference evidence="7" key="1">
    <citation type="journal article" date="2019" name="Int. J. Syst. Evol. Microbiol.">
        <title>The Global Catalogue of Microorganisms (GCM) 10K type strain sequencing project: providing services to taxonomists for standard genome sequencing and annotation.</title>
        <authorList>
            <consortium name="The Broad Institute Genomics Platform"/>
            <consortium name="The Broad Institute Genome Sequencing Center for Infectious Disease"/>
            <person name="Wu L."/>
            <person name="Ma J."/>
        </authorList>
    </citation>
    <scope>NUCLEOTIDE SEQUENCE [LARGE SCALE GENOMIC DNA]</scope>
    <source>
        <strain evidence="7">JCM 9687</strain>
    </source>
</reference>
<evidence type="ECO:0000313" key="6">
    <source>
        <dbReference type="EMBL" id="GAA3358142.1"/>
    </source>
</evidence>
<keyword evidence="7" id="KW-1185">Reference proteome</keyword>
<evidence type="ECO:0000313" key="7">
    <source>
        <dbReference type="Proteomes" id="UP001500483"/>
    </source>
</evidence>
<proteinExistence type="predicted"/>
<evidence type="ECO:0000256" key="5">
    <source>
        <dbReference type="ARBA" id="ARBA00023136"/>
    </source>
</evidence>
<dbReference type="InterPro" id="IPR010343">
    <property type="entry name" value="ArAE_1"/>
</dbReference>
<protein>
    <recommendedName>
        <fullName evidence="8">FUSC family protein</fullName>
    </recommendedName>
</protein>
<comment type="caution">
    <text evidence="6">The sequence shown here is derived from an EMBL/GenBank/DDBJ whole genome shotgun (WGS) entry which is preliminary data.</text>
</comment>
<sequence length="232" mass="24851">MTSQEPGPGGAAGGPELLRRGLRSLSEHVRDHADTWLLLLKSVVAATLSWWIAAGALGAQAASFAPFSAVLLVHSTVSRSLNHSVRYLAAMVSGIVLAGAPRSFTGHHYTVNALTRVINELQSVARSLDTDDEAEGEPQRRWTSSFGELLSAVGEACRSLGEVHSAADLRDGGELADRVERARRCGAELAERRVAEGIDAATPWPIFRALTTDARRLVDDLISAHDDLKRLG</sequence>
<evidence type="ECO:0000256" key="4">
    <source>
        <dbReference type="ARBA" id="ARBA00022989"/>
    </source>
</evidence>
<evidence type="ECO:0000256" key="2">
    <source>
        <dbReference type="ARBA" id="ARBA00022475"/>
    </source>
</evidence>
<keyword evidence="4" id="KW-1133">Transmembrane helix</keyword>
<keyword evidence="2" id="KW-1003">Cell membrane</keyword>
<keyword evidence="3" id="KW-0812">Transmembrane</keyword>
<accession>A0ABP6RTK9</accession>
<dbReference type="Proteomes" id="UP001500483">
    <property type="component" value="Unassembled WGS sequence"/>
</dbReference>
<dbReference type="Pfam" id="PF06081">
    <property type="entry name" value="ArAE_1"/>
    <property type="match status" value="1"/>
</dbReference>
<evidence type="ECO:0000256" key="3">
    <source>
        <dbReference type="ARBA" id="ARBA00022692"/>
    </source>
</evidence>
<gene>
    <name evidence="6" type="ORF">GCM10020366_29060</name>
</gene>
<comment type="subcellular location">
    <subcellularLocation>
        <location evidence="1">Cell membrane</location>
        <topology evidence="1">Multi-pass membrane protein</topology>
    </subcellularLocation>
</comment>
<dbReference type="RefSeq" id="WP_344927051.1">
    <property type="nucleotide sequence ID" value="NZ_BAAAYK010000038.1"/>
</dbReference>
<keyword evidence="5" id="KW-0472">Membrane</keyword>
<name>A0ABP6RTK9_9PSEU</name>